<dbReference type="GO" id="GO:0008289">
    <property type="term" value="F:lipid binding"/>
    <property type="evidence" value="ECO:0007669"/>
    <property type="project" value="InterPro"/>
</dbReference>
<keyword evidence="3" id="KW-1185">Reference proteome</keyword>
<proteinExistence type="predicted"/>
<dbReference type="GO" id="GO:0005737">
    <property type="term" value="C:cytoplasm"/>
    <property type="evidence" value="ECO:0007669"/>
    <property type="project" value="UniProtKB-ARBA"/>
</dbReference>
<organism evidence="2 3">
    <name type="scientific">Acrasis kona</name>
    <dbReference type="NCBI Taxonomy" id="1008807"/>
    <lineage>
        <taxon>Eukaryota</taxon>
        <taxon>Discoba</taxon>
        <taxon>Heterolobosea</taxon>
        <taxon>Tetramitia</taxon>
        <taxon>Eutetramitia</taxon>
        <taxon>Acrasidae</taxon>
        <taxon>Acrasis</taxon>
    </lineage>
</organism>
<name>A0AAW2YUG5_9EUKA</name>
<dbReference type="SUPFAM" id="SSF55961">
    <property type="entry name" value="Bet v1-like"/>
    <property type="match status" value="1"/>
</dbReference>
<comment type="caution">
    <text evidence="2">The sequence shown here is derived from an EMBL/GenBank/DDBJ whole genome shotgun (WGS) entry which is preliminary data.</text>
</comment>
<feature type="domain" description="START" evidence="1">
    <location>
        <begin position="31"/>
        <end position="204"/>
    </location>
</feature>
<reference evidence="2 3" key="1">
    <citation type="submission" date="2024-03" db="EMBL/GenBank/DDBJ databases">
        <title>The Acrasis kona genome and developmental transcriptomes reveal deep origins of eukaryotic multicellular pathways.</title>
        <authorList>
            <person name="Sheikh S."/>
            <person name="Fu C.-J."/>
            <person name="Brown M.W."/>
            <person name="Baldauf S.L."/>
        </authorList>
    </citation>
    <scope>NUCLEOTIDE SEQUENCE [LARGE SCALE GENOMIC DNA]</scope>
    <source>
        <strain evidence="2 3">ATCC MYA-3509</strain>
    </source>
</reference>
<sequence>MSIISEEDKKTLGSAVELKLKELKHDLSTLDGWTFLKEESGIKSYSITIEGDSNLKVKGGGIIKTNKTPEQFMDWLDEQNCNAEKRKTYDPTIIFREIIDRFGPDWYVFHAGMESGSMMVSNRELLGQNKRFVEGDKVYRVATSCEHESYPEVKQGFVRLISKLNGWYAAKKGEGELEVWYVNHSDPSGYVPAWLVNTRLGTTALSVLKCKNMIENE</sequence>
<dbReference type="PANTHER" id="PTHR19308:SF14">
    <property type="entry name" value="START DOMAIN-CONTAINING PROTEIN"/>
    <property type="match status" value="1"/>
</dbReference>
<dbReference type="PANTHER" id="PTHR19308">
    <property type="entry name" value="PHOSPHATIDYLCHOLINE TRANSFER PROTEIN"/>
    <property type="match status" value="1"/>
</dbReference>
<dbReference type="InterPro" id="IPR002913">
    <property type="entry name" value="START_lipid-bd_dom"/>
</dbReference>
<dbReference type="EMBL" id="JAOPGA020000657">
    <property type="protein sequence ID" value="KAL0480435.1"/>
    <property type="molecule type" value="Genomic_DNA"/>
</dbReference>
<dbReference type="PROSITE" id="PS50848">
    <property type="entry name" value="START"/>
    <property type="match status" value="1"/>
</dbReference>
<dbReference type="Proteomes" id="UP001431209">
    <property type="component" value="Unassembled WGS sequence"/>
</dbReference>
<evidence type="ECO:0000313" key="3">
    <source>
        <dbReference type="Proteomes" id="UP001431209"/>
    </source>
</evidence>
<dbReference type="AlphaFoldDB" id="A0AAW2YUG5"/>
<accession>A0AAW2YUG5</accession>
<evidence type="ECO:0000259" key="1">
    <source>
        <dbReference type="PROSITE" id="PS50848"/>
    </source>
</evidence>
<dbReference type="InterPro" id="IPR023393">
    <property type="entry name" value="START-like_dom_sf"/>
</dbReference>
<dbReference type="InterPro" id="IPR051213">
    <property type="entry name" value="START_lipid_transfer"/>
</dbReference>
<gene>
    <name evidence="2" type="ORF">AKO1_011078</name>
</gene>
<evidence type="ECO:0000313" key="2">
    <source>
        <dbReference type="EMBL" id="KAL0480435.1"/>
    </source>
</evidence>
<dbReference type="CDD" id="cd00177">
    <property type="entry name" value="START"/>
    <property type="match status" value="1"/>
</dbReference>
<dbReference type="Pfam" id="PF01852">
    <property type="entry name" value="START"/>
    <property type="match status" value="1"/>
</dbReference>
<dbReference type="Gene3D" id="3.30.530.20">
    <property type="match status" value="1"/>
</dbReference>
<protein>
    <recommendedName>
        <fullName evidence="1">START domain-containing protein</fullName>
    </recommendedName>
</protein>